<evidence type="ECO:0000313" key="3">
    <source>
        <dbReference type="EMBL" id="WFC96811.1"/>
    </source>
</evidence>
<dbReference type="SMART" id="SM00368">
    <property type="entry name" value="LRR_RI"/>
    <property type="match status" value="7"/>
</dbReference>
<reference evidence="3" key="1">
    <citation type="submission" date="2023-03" db="EMBL/GenBank/DDBJ databases">
        <title>Mating type loci evolution in Malassezia.</title>
        <authorList>
            <person name="Coelho M.A."/>
        </authorList>
    </citation>
    <scope>NUCLEOTIDE SEQUENCE</scope>
    <source>
        <strain evidence="3">CBS 14135</strain>
    </source>
</reference>
<keyword evidence="1" id="KW-0677">Repeat</keyword>
<dbReference type="Pfam" id="PF13516">
    <property type="entry name" value="LRR_6"/>
    <property type="match status" value="3"/>
</dbReference>
<feature type="compositionally biased region" description="Low complexity" evidence="2">
    <location>
        <begin position="137"/>
        <end position="175"/>
    </location>
</feature>
<keyword evidence="4" id="KW-1185">Reference proteome</keyword>
<organism evidence="3 4">
    <name type="scientific">Malassezia brasiliensis</name>
    <dbReference type="NCBI Taxonomy" id="1821822"/>
    <lineage>
        <taxon>Eukaryota</taxon>
        <taxon>Fungi</taxon>
        <taxon>Dikarya</taxon>
        <taxon>Basidiomycota</taxon>
        <taxon>Ustilaginomycotina</taxon>
        <taxon>Malasseziomycetes</taxon>
        <taxon>Malasseziales</taxon>
        <taxon>Malasseziaceae</taxon>
        <taxon>Malassezia</taxon>
    </lineage>
</organism>
<evidence type="ECO:0000256" key="2">
    <source>
        <dbReference type="SAM" id="MobiDB-lite"/>
    </source>
</evidence>
<feature type="compositionally biased region" description="Low complexity" evidence="2">
    <location>
        <begin position="38"/>
        <end position="69"/>
    </location>
</feature>
<dbReference type="EMBL" id="CP119955">
    <property type="protein sequence ID" value="WFC96811.1"/>
    <property type="molecule type" value="Genomic_DNA"/>
</dbReference>
<sequence length="965" mass="100278">MTRDPSEGAGDGAVRTDDGAARADDGAARDAAADEQCAPAPDRAGAGAGDGPARPADVDGTVPASLAESSDADAPDASATSSSESDTASEDACDQEVSLPSEHDGPAEEARGASARGAAREAGDDAPGVADPDEAGRSAGEAAPASEESAAPPRAAPSASGAPDGAPDAPDGAPEVTGAEAPPFPRSSSRPAPARGILRDPPSESNNALWLGKELVYSLNSRLAQQNLPSLPMRMPVSTGGAMSVLSGVFRRLSSTAAADVAQLDAGGEASGAERGAPRRAHVHFRVEDLVHTYPIARAEAPHTEQATRARVEHECAQRMARLRARAWTPSELQGLYRMCCRAREEVPHAAVLAALEQAATWTDARALDLTAIDLQHGALPLADMLGAPMGLTRLVLEDCNLSDVGAEAVLRALRVAPSVRVLSVACNPLVRARGWDALGSLIAAGVVENVDVSENALSKAAVRAILARPTSLQTVRMEQCGLRAASLEAVAAAVRASRIRHVSLRRNHIGGHAVGALALLLRDIDDRAQPYVEASELHWHRMSEPTHELYGVSDAAVARALLHGTPVRRTQAHEERRLALQREALAYGAKLARLPHCGALQTLDVKGNALRTHMAPFAAAVRRNATLRVLSVSDNELDAPALALLADALRYNTTLETLDVSHNPCGGANLVGVLRLREALGVHPKLRRVFLAETQLTAEGAVALAECLPDAKHLLHLDVAHNPIGRVGLMALNTGLATNAMLRCLDVSVDAHDAEQVALAQKMYAACLAHADAARDRASTEAARKNVYTPLRRSALAAALQGSPAPPPPPAADVAQALARAQGTLVPEGAADAQRVARAELQRALEHAEQLDEDTWAEAFGVLDQLATALQASEPPLALATPRLPDDARSNPAAVLAEGLLSEEGEVFRRAKTLEAHADDGAPADEAAAPAGAAAAPDGAPLADKSGEELRQAILEAANAVLHT</sequence>
<feature type="compositionally biased region" description="Basic and acidic residues" evidence="2">
    <location>
        <begin position="101"/>
        <end position="111"/>
    </location>
</feature>
<proteinExistence type="predicted"/>
<dbReference type="Gene3D" id="3.80.10.10">
    <property type="entry name" value="Ribonuclease Inhibitor"/>
    <property type="match status" value="3"/>
</dbReference>
<dbReference type="Proteomes" id="UP001216638">
    <property type="component" value="Chromosome 5"/>
</dbReference>
<feature type="compositionally biased region" description="Low complexity" evidence="2">
    <location>
        <begin position="75"/>
        <end position="86"/>
    </location>
</feature>
<dbReference type="SUPFAM" id="SSF52047">
    <property type="entry name" value="RNI-like"/>
    <property type="match status" value="1"/>
</dbReference>
<feature type="compositionally biased region" description="Low complexity" evidence="2">
    <location>
        <begin position="925"/>
        <end position="945"/>
    </location>
</feature>
<dbReference type="InterPro" id="IPR052201">
    <property type="entry name" value="LRR-containing_regulator"/>
</dbReference>
<evidence type="ECO:0000256" key="1">
    <source>
        <dbReference type="ARBA" id="ARBA00022737"/>
    </source>
</evidence>
<gene>
    <name evidence="3" type="ORF">MBRA1_003474</name>
</gene>
<dbReference type="PANTHER" id="PTHR24111:SF0">
    <property type="entry name" value="LEUCINE-RICH REPEAT-CONTAINING PROTEIN"/>
    <property type="match status" value="1"/>
</dbReference>
<protein>
    <submittedName>
        <fullName evidence="3">Uncharacterized protein</fullName>
    </submittedName>
</protein>
<dbReference type="PANTHER" id="PTHR24111">
    <property type="entry name" value="LEUCINE-RICH REPEAT-CONTAINING PROTEIN 34"/>
    <property type="match status" value="1"/>
</dbReference>
<dbReference type="InterPro" id="IPR001611">
    <property type="entry name" value="Leu-rich_rpt"/>
</dbReference>
<name>A0AAF0IR80_9BASI</name>
<feature type="region of interest" description="Disordered" evidence="2">
    <location>
        <begin position="1"/>
        <end position="205"/>
    </location>
</feature>
<evidence type="ECO:0000313" key="4">
    <source>
        <dbReference type="Proteomes" id="UP001216638"/>
    </source>
</evidence>
<accession>A0AAF0IR80</accession>
<dbReference type="InterPro" id="IPR032675">
    <property type="entry name" value="LRR_dom_sf"/>
</dbReference>
<feature type="region of interest" description="Disordered" evidence="2">
    <location>
        <begin position="919"/>
        <end position="945"/>
    </location>
</feature>
<feature type="compositionally biased region" description="Basic and acidic residues" evidence="2">
    <location>
        <begin position="14"/>
        <end position="32"/>
    </location>
</feature>
<dbReference type="AlphaFoldDB" id="A0AAF0IR80"/>
<feature type="compositionally biased region" description="Low complexity" evidence="2">
    <location>
        <begin position="186"/>
        <end position="195"/>
    </location>
</feature>